<sequence>MSKKPSPRFYPRTKNFRTFLLLVSLSLLIEKGTAYAQEEAGSDVFELDPFTVQTDDVQGYIATTAMTATKIGTAIKDTPLNVQVMTAEFLDDAAMLNFEEITSYSSSFSQDAVNGSNFNSVLNAGQRGDTTGPSNISGQGRVGVTPPNGIRLRAFPISNILRNGLPRGGNHTLKGVDRVEVVKGPVAIFFGQSQPGGAINYVTKRPVDIYQYKVKTRVGEDNLRAVELDANAPLLDSLGIRLLGSWQESDDWRQFVNFTEEYLGLVLKWDPTPWLTIVLEGEKIDRTGNSGGSPIVTNPLYHNDFFNPPDEILFLPQDSTYGRNPWNRGFGREDTLRRWQQTILRNRDNWVNARQSAFPEEGYPSVITQYFFDGVKEYENNRQSFEDAAADVYGPDANLSGPNGFTSDVGEVAYYEISVRPYSWLSLKASGNYGENSRKFRMTGVNMPYGDMTLAGTSVNTGQLESKFTNHIFDMVFRFDLFGTPQKIVTGGELRWSETVRWRNDRTWTQELTQIYREWDPRAAYYPPLDEIYPLTSREPDVIGIFEPSDASRAYNRSERLGSYVMHQGEFLNGRLHTMAGIRHENSKEKSRGVLSIDWRDLGTTSGTSQAIGFVYEVTNSVNIYASWNQNYQPNTRFSVEASDLGDFNQQDLNERQWLEDETGTGIDLGLKVEAFDGKLTGQFSYFEIEREGISRLDYQRSLQRMLDEGWTDDSFRVRYYVNGGLERAEGFETEILSTPLPGWQILLSYTYYFDANVVSDPSLADFQAEAVIGQGLPNVSKQRLSLWTNYEIQEGRLEGFSIGGGVRYASASKPFVYNWQYDITNGSYTIYDARLAYKFEALKGNFNLALNVKNVTDKLYSSGGLGFSPPRIWILSLHYSY</sequence>
<dbReference type="GO" id="GO:0015344">
    <property type="term" value="F:siderophore uptake transmembrane transporter activity"/>
    <property type="evidence" value="ECO:0007669"/>
    <property type="project" value="TreeGrafter"/>
</dbReference>
<reference evidence="13 14" key="1">
    <citation type="submission" date="2020-02" db="EMBL/GenBank/DDBJ databases">
        <title>Albibacoteraceae fam. nov., the first described family within the subdivision 4 Verrucomicrobia.</title>
        <authorList>
            <person name="Xi F."/>
        </authorList>
    </citation>
    <scope>NUCLEOTIDE SEQUENCE [LARGE SCALE GENOMIC DNA]</scope>
    <source>
        <strain evidence="13 14">CK1056</strain>
    </source>
</reference>
<feature type="signal peptide" evidence="10">
    <location>
        <begin position="1"/>
        <end position="36"/>
    </location>
</feature>
<keyword evidence="13" id="KW-0675">Receptor</keyword>
<feature type="domain" description="TonB-dependent receptor plug" evidence="12">
    <location>
        <begin position="75"/>
        <end position="198"/>
    </location>
</feature>
<evidence type="ECO:0000313" key="13">
    <source>
        <dbReference type="EMBL" id="NDV61731.1"/>
    </source>
</evidence>
<evidence type="ECO:0000256" key="9">
    <source>
        <dbReference type="RuleBase" id="RU003357"/>
    </source>
</evidence>
<evidence type="ECO:0000256" key="8">
    <source>
        <dbReference type="PROSITE-ProRule" id="PRU01360"/>
    </source>
</evidence>
<accession>A0A6B2LYI1</accession>
<evidence type="ECO:0000259" key="12">
    <source>
        <dbReference type="Pfam" id="PF07715"/>
    </source>
</evidence>
<keyword evidence="7 8" id="KW-0998">Cell outer membrane</keyword>
<comment type="similarity">
    <text evidence="8 9">Belongs to the TonB-dependent receptor family.</text>
</comment>
<dbReference type="InterPro" id="IPR036942">
    <property type="entry name" value="Beta-barrel_TonB_sf"/>
</dbReference>
<feature type="chain" id="PRO_5025392207" evidence="10">
    <location>
        <begin position="37"/>
        <end position="882"/>
    </location>
</feature>
<protein>
    <submittedName>
        <fullName evidence="13">TonB-dependent receptor</fullName>
    </submittedName>
</protein>
<keyword evidence="4 8" id="KW-0812">Transmembrane</keyword>
<evidence type="ECO:0000256" key="3">
    <source>
        <dbReference type="ARBA" id="ARBA00022452"/>
    </source>
</evidence>
<dbReference type="InterPro" id="IPR000531">
    <property type="entry name" value="Beta-barrel_TonB"/>
</dbReference>
<dbReference type="EMBL" id="JAAGNX010000001">
    <property type="protein sequence ID" value="NDV61731.1"/>
    <property type="molecule type" value="Genomic_DNA"/>
</dbReference>
<dbReference type="Gene3D" id="2.170.130.10">
    <property type="entry name" value="TonB-dependent receptor, plug domain"/>
    <property type="match status" value="1"/>
</dbReference>
<evidence type="ECO:0000313" key="14">
    <source>
        <dbReference type="Proteomes" id="UP000478417"/>
    </source>
</evidence>
<dbReference type="PANTHER" id="PTHR32552:SF74">
    <property type="entry name" value="HYDROXAMATE SIDEROPHORE RECEPTOR FHUE"/>
    <property type="match status" value="1"/>
</dbReference>
<dbReference type="Pfam" id="PF07715">
    <property type="entry name" value="Plug"/>
    <property type="match status" value="1"/>
</dbReference>
<dbReference type="SUPFAM" id="SSF56935">
    <property type="entry name" value="Porins"/>
    <property type="match status" value="1"/>
</dbReference>
<evidence type="ECO:0000256" key="10">
    <source>
        <dbReference type="SAM" id="SignalP"/>
    </source>
</evidence>
<evidence type="ECO:0000256" key="5">
    <source>
        <dbReference type="ARBA" id="ARBA00023077"/>
    </source>
</evidence>
<keyword evidence="5 9" id="KW-0798">TonB box</keyword>
<evidence type="ECO:0000256" key="1">
    <source>
        <dbReference type="ARBA" id="ARBA00004571"/>
    </source>
</evidence>
<gene>
    <name evidence="13" type="ORF">G0Q06_04645</name>
</gene>
<keyword evidence="2 8" id="KW-0813">Transport</keyword>
<feature type="domain" description="TonB-dependent receptor-like beta-barrel" evidence="11">
    <location>
        <begin position="423"/>
        <end position="856"/>
    </location>
</feature>
<evidence type="ECO:0000256" key="6">
    <source>
        <dbReference type="ARBA" id="ARBA00023136"/>
    </source>
</evidence>
<dbReference type="InterPro" id="IPR039426">
    <property type="entry name" value="TonB-dep_rcpt-like"/>
</dbReference>
<keyword evidence="14" id="KW-1185">Reference proteome</keyword>
<dbReference type="RefSeq" id="WP_163962925.1">
    <property type="nucleotide sequence ID" value="NZ_JAAGNX010000001.1"/>
</dbReference>
<dbReference type="InterPro" id="IPR012910">
    <property type="entry name" value="Plug_dom"/>
</dbReference>
<keyword evidence="3 8" id="KW-1134">Transmembrane beta strand</keyword>
<evidence type="ECO:0000256" key="7">
    <source>
        <dbReference type="ARBA" id="ARBA00023237"/>
    </source>
</evidence>
<dbReference type="GO" id="GO:0009279">
    <property type="term" value="C:cell outer membrane"/>
    <property type="evidence" value="ECO:0007669"/>
    <property type="project" value="UniProtKB-SubCell"/>
</dbReference>
<dbReference type="Proteomes" id="UP000478417">
    <property type="component" value="Unassembled WGS sequence"/>
</dbReference>
<comment type="subcellular location">
    <subcellularLocation>
        <location evidence="1 8">Cell outer membrane</location>
        <topology evidence="1 8">Multi-pass membrane protein</topology>
    </subcellularLocation>
</comment>
<dbReference type="PANTHER" id="PTHR32552">
    <property type="entry name" value="FERRICHROME IRON RECEPTOR-RELATED"/>
    <property type="match status" value="1"/>
</dbReference>
<dbReference type="PROSITE" id="PS52016">
    <property type="entry name" value="TONB_DEPENDENT_REC_3"/>
    <property type="match status" value="1"/>
</dbReference>
<evidence type="ECO:0000256" key="4">
    <source>
        <dbReference type="ARBA" id="ARBA00022692"/>
    </source>
</evidence>
<comment type="caution">
    <text evidence="13">The sequence shown here is derived from an EMBL/GenBank/DDBJ whole genome shotgun (WGS) entry which is preliminary data.</text>
</comment>
<proteinExistence type="inferred from homology"/>
<name>A0A6B2LYI1_9BACT</name>
<evidence type="ECO:0000259" key="11">
    <source>
        <dbReference type="Pfam" id="PF00593"/>
    </source>
</evidence>
<dbReference type="Pfam" id="PF00593">
    <property type="entry name" value="TonB_dep_Rec_b-barrel"/>
    <property type="match status" value="1"/>
</dbReference>
<dbReference type="AlphaFoldDB" id="A0A6B2LYI1"/>
<organism evidence="13 14">
    <name type="scientific">Oceanipulchritudo coccoides</name>
    <dbReference type="NCBI Taxonomy" id="2706888"/>
    <lineage>
        <taxon>Bacteria</taxon>
        <taxon>Pseudomonadati</taxon>
        <taxon>Verrucomicrobiota</taxon>
        <taxon>Opitutia</taxon>
        <taxon>Puniceicoccales</taxon>
        <taxon>Oceanipulchritudinaceae</taxon>
        <taxon>Oceanipulchritudo</taxon>
    </lineage>
</organism>
<dbReference type="InterPro" id="IPR037066">
    <property type="entry name" value="Plug_dom_sf"/>
</dbReference>
<dbReference type="Gene3D" id="2.40.170.20">
    <property type="entry name" value="TonB-dependent receptor, beta-barrel domain"/>
    <property type="match status" value="1"/>
</dbReference>
<keyword evidence="10" id="KW-0732">Signal</keyword>
<keyword evidence="6 8" id="KW-0472">Membrane</keyword>
<evidence type="ECO:0000256" key="2">
    <source>
        <dbReference type="ARBA" id="ARBA00022448"/>
    </source>
</evidence>